<feature type="region of interest" description="Disordered" evidence="1">
    <location>
        <begin position="92"/>
        <end position="113"/>
    </location>
</feature>
<dbReference type="Proteomes" id="UP001244341">
    <property type="component" value="Chromosome 14b"/>
</dbReference>
<evidence type="ECO:0000256" key="1">
    <source>
        <dbReference type="SAM" id="MobiDB-lite"/>
    </source>
</evidence>
<dbReference type="EMBL" id="CP126221">
    <property type="protein sequence ID" value="WIA22078.1"/>
    <property type="molecule type" value="Genomic_DNA"/>
</dbReference>
<feature type="compositionally biased region" description="Polar residues" evidence="1">
    <location>
        <begin position="94"/>
        <end position="113"/>
    </location>
</feature>
<proteinExistence type="predicted"/>
<keyword evidence="3" id="KW-1185">Reference proteome</keyword>
<name>A0ABY8UKP0_TETOB</name>
<gene>
    <name evidence="2" type="ORF">OEZ85_004421</name>
</gene>
<reference evidence="2 3" key="1">
    <citation type="submission" date="2023-05" db="EMBL/GenBank/DDBJ databases">
        <title>A 100% complete, gapless, phased diploid assembly of the Scenedesmus obliquus UTEX 3031 genome.</title>
        <authorList>
            <person name="Biondi T.C."/>
            <person name="Hanschen E.R."/>
            <person name="Kwon T."/>
            <person name="Eng W."/>
            <person name="Kruse C.P.S."/>
            <person name="Koehler S.I."/>
            <person name="Kunde Y."/>
            <person name="Gleasner C.D."/>
            <person name="You Mak K.T."/>
            <person name="Polle J."/>
            <person name="Hovde B.T."/>
            <person name="Starkenburg S.R."/>
        </authorList>
    </citation>
    <scope>NUCLEOTIDE SEQUENCE [LARGE SCALE GENOMIC DNA]</scope>
    <source>
        <strain evidence="2 3">DOE0152z</strain>
    </source>
</reference>
<accession>A0ABY8UKP0</accession>
<evidence type="ECO:0000313" key="2">
    <source>
        <dbReference type="EMBL" id="WIA22078.1"/>
    </source>
</evidence>
<sequence>MQQQEKAHLAGAIPAAPGTAAYMAAASAGAHRAHDIAFYKAQGSSGGGKSSAAGSMPKPQEASYSWVQRLARSEPGAGLGLGFSAGAGQGSGLNNGSIKTARNSASSGWQSLP</sequence>
<feature type="region of interest" description="Disordered" evidence="1">
    <location>
        <begin position="41"/>
        <end position="66"/>
    </location>
</feature>
<evidence type="ECO:0000313" key="3">
    <source>
        <dbReference type="Proteomes" id="UP001244341"/>
    </source>
</evidence>
<organism evidence="2 3">
    <name type="scientific">Tetradesmus obliquus</name>
    <name type="common">Green alga</name>
    <name type="synonym">Acutodesmus obliquus</name>
    <dbReference type="NCBI Taxonomy" id="3088"/>
    <lineage>
        <taxon>Eukaryota</taxon>
        <taxon>Viridiplantae</taxon>
        <taxon>Chlorophyta</taxon>
        <taxon>core chlorophytes</taxon>
        <taxon>Chlorophyceae</taxon>
        <taxon>CS clade</taxon>
        <taxon>Sphaeropleales</taxon>
        <taxon>Scenedesmaceae</taxon>
        <taxon>Tetradesmus</taxon>
    </lineage>
</organism>
<protein>
    <submittedName>
        <fullName evidence="2">Uncharacterized protein</fullName>
    </submittedName>
</protein>